<comment type="similarity">
    <text evidence="2 11">Belongs to the AdoMet synthase family.</text>
</comment>
<dbReference type="HAMAP" id="MF_00086">
    <property type="entry name" value="S_AdoMet_synth1"/>
    <property type="match status" value="1"/>
</dbReference>
<dbReference type="EC" id="2.5.1.6" evidence="10"/>
<proteinExistence type="inferred from homology"/>
<protein>
    <recommendedName>
        <fullName evidence="10">S-adenosylmethionine synthase</fullName>
        <ecNumber evidence="10">2.5.1.6</ecNumber>
    </recommendedName>
</protein>
<feature type="domain" description="S-adenosylmethionine synthetase central" evidence="13">
    <location>
        <begin position="117"/>
        <end position="237"/>
    </location>
</feature>
<evidence type="ECO:0000259" key="14">
    <source>
        <dbReference type="Pfam" id="PF02773"/>
    </source>
</evidence>
<dbReference type="InterPro" id="IPR002133">
    <property type="entry name" value="S-AdoMet_synthetase"/>
</dbReference>
<evidence type="ECO:0000313" key="16">
    <source>
        <dbReference type="Proteomes" id="UP001470230"/>
    </source>
</evidence>
<dbReference type="InterPro" id="IPR022629">
    <property type="entry name" value="S-AdoMet_synt_central"/>
</dbReference>
<dbReference type="Pfam" id="PF00438">
    <property type="entry name" value="S-AdoMet_synt_N"/>
    <property type="match status" value="1"/>
</dbReference>
<dbReference type="EMBL" id="JAPFFF010000047">
    <property type="protein sequence ID" value="KAK8840324.1"/>
    <property type="molecule type" value="Genomic_DNA"/>
</dbReference>
<dbReference type="Pfam" id="PF02772">
    <property type="entry name" value="S-AdoMet_synt_M"/>
    <property type="match status" value="1"/>
</dbReference>
<feature type="domain" description="S-adenosylmethionine synthetase N-terminal" evidence="12">
    <location>
        <begin position="5"/>
        <end position="102"/>
    </location>
</feature>
<evidence type="ECO:0000256" key="2">
    <source>
        <dbReference type="ARBA" id="ARBA00009685"/>
    </source>
</evidence>
<comment type="cofactor">
    <cofactor evidence="10">
        <name>K(+)</name>
        <dbReference type="ChEBI" id="CHEBI:29103"/>
    </cofactor>
    <text evidence="10">Binds 1 potassium ion per subunit. The potassium ion interacts primarily with the substrate.</text>
</comment>
<keyword evidence="7 10" id="KW-0067">ATP-binding</keyword>
<dbReference type="Proteomes" id="UP001470230">
    <property type="component" value="Unassembled WGS sequence"/>
</dbReference>
<dbReference type="PROSITE" id="PS00377">
    <property type="entry name" value="ADOMET_SYNTHASE_2"/>
    <property type="match status" value="1"/>
</dbReference>
<evidence type="ECO:0000256" key="8">
    <source>
        <dbReference type="ARBA" id="ARBA00022842"/>
    </source>
</evidence>
<keyword evidence="4 10" id="KW-0808">Transferase</keyword>
<dbReference type="CDD" id="cd18079">
    <property type="entry name" value="S-AdoMet_synt"/>
    <property type="match status" value="1"/>
</dbReference>
<evidence type="ECO:0000256" key="5">
    <source>
        <dbReference type="ARBA" id="ARBA00022723"/>
    </source>
</evidence>
<accession>A0ABR2H290</accession>
<dbReference type="PROSITE" id="PS00376">
    <property type="entry name" value="ADOMET_SYNTHASE_1"/>
    <property type="match status" value="1"/>
</dbReference>
<gene>
    <name evidence="15" type="ORF">M9Y10_030880</name>
</gene>
<keyword evidence="3 10" id="KW-0554">One-carbon metabolism</keyword>
<keyword evidence="8 10" id="KW-0460">Magnesium</keyword>
<evidence type="ECO:0000313" key="15">
    <source>
        <dbReference type="EMBL" id="KAK8840324.1"/>
    </source>
</evidence>
<keyword evidence="5 10" id="KW-0479">Metal-binding</keyword>
<dbReference type="PIRSF" id="PIRSF000497">
    <property type="entry name" value="MAT"/>
    <property type="match status" value="1"/>
</dbReference>
<dbReference type="PANTHER" id="PTHR11964">
    <property type="entry name" value="S-ADENOSYLMETHIONINE SYNTHETASE"/>
    <property type="match status" value="1"/>
</dbReference>
<evidence type="ECO:0000256" key="7">
    <source>
        <dbReference type="ARBA" id="ARBA00022840"/>
    </source>
</evidence>
<dbReference type="InterPro" id="IPR022631">
    <property type="entry name" value="ADOMET_SYNTHASE_CS"/>
</dbReference>
<comment type="caution">
    <text evidence="15">The sequence shown here is derived from an EMBL/GenBank/DDBJ whole genome shotgun (WGS) entry which is preliminary data.</text>
</comment>
<evidence type="ECO:0000256" key="10">
    <source>
        <dbReference type="RuleBase" id="RU000541"/>
    </source>
</evidence>
<comment type="cofactor">
    <cofactor evidence="10">
        <name>Mg(2+)</name>
        <dbReference type="ChEBI" id="CHEBI:18420"/>
    </cofactor>
    <text evidence="10">Binds 2 magnesium ions per subunit. The magnesium ions interact primarily with the substrate.</text>
</comment>
<evidence type="ECO:0000259" key="13">
    <source>
        <dbReference type="Pfam" id="PF02772"/>
    </source>
</evidence>
<keyword evidence="16" id="KW-1185">Reference proteome</keyword>
<keyword evidence="6 10" id="KW-0547">Nucleotide-binding</keyword>
<keyword evidence="9 10" id="KW-0630">Potassium</keyword>
<reference evidence="15 16" key="1">
    <citation type="submission" date="2024-04" db="EMBL/GenBank/DDBJ databases">
        <title>Tritrichomonas musculus Genome.</title>
        <authorList>
            <person name="Alves-Ferreira E."/>
            <person name="Grigg M."/>
            <person name="Lorenzi H."/>
            <person name="Galac M."/>
        </authorList>
    </citation>
    <scope>NUCLEOTIDE SEQUENCE [LARGE SCALE GENOMIC DNA]</scope>
    <source>
        <strain evidence="15 16">EAF2021</strain>
    </source>
</reference>
<comment type="catalytic activity">
    <reaction evidence="10">
        <text>L-methionine + ATP + H2O = S-adenosyl-L-methionine + phosphate + diphosphate</text>
        <dbReference type="Rhea" id="RHEA:21080"/>
        <dbReference type="ChEBI" id="CHEBI:15377"/>
        <dbReference type="ChEBI" id="CHEBI:30616"/>
        <dbReference type="ChEBI" id="CHEBI:33019"/>
        <dbReference type="ChEBI" id="CHEBI:43474"/>
        <dbReference type="ChEBI" id="CHEBI:57844"/>
        <dbReference type="ChEBI" id="CHEBI:59789"/>
        <dbReference type="EC" id="2.5.1.6"/>
    </reaction>
</comment>
<evidence type="ECO:0000256" key="9">
    <source>
        <dbReference type="ARBA" id="ARBA00022958"/>
    </source>
</evidence>
<evidence type="ECO:0000256" key="1">
    <source>
        <dbReference type="ARBA" id="ARBA00005224"/>
    </source>
</evidence>
<comment type="pathway">
    <text evidence="1 10">Amino-acid biosynthesis; S-adenosyl-L-methionine biosynthesis; S-adenosyl-L-methionine from L-methionine: step 1/1.</text>
</comment>
<evidence type="ECO:0000256" key="4">
    <source>
        <dbReference type="ARBA" id="ARBA00022679"/>
    </source>
</evidence>
<dbReference type="SUPFAM" id="SSF55973">
    <property type="entry name" value="S-adenosylmethionine synthetase"/>
    <property type="match status" value="3"/>
</dbReference>
<dbReference type="Gene3D" id="3.30.300.10">
    <property type="match status" value="3"/>
</dbReference>
<evidence type="ECO:0000256" key="11">
    <source>
        <dbReference type="RuleBase" id="RU004462"/>
    </source>
</evidence>
<comment type="function">
    <text evidence="10">Catalyzes the formation of S-adenosylmethionine from methionine and ATP.</text>
</comment>
<name>A0ABR2H290_9EUKA</name>
<dbReference type="InterPro" id="IPR022628">
    <property type="entry name" value="S-AdoMet_synt_N"/>
</dbReference>
<sequence>MTQRFLFTSESVTEGHPDKMCDIISDTILDECLRQDPYSHVACETATKTGFVFVFGEISTQAKLDYQRLIRSAVEKIGYTSSNVCFDSRTCNVMVSIDEQSPDIAQAVHEDKSLENVGAGDQGIMFGYATNETEELFPYSHMLAHKLARRLAEVRKSGLCPYICPDGKTQVTVEYERNGNHIKPLRVHTVLISTQHVADISQEDLRKDLKKYVIDPVLPPHLVDSNTIFHINPSGHFVIGGPMGDAGLTGRKIIVDTYGGWGAHGGGAFSGKDPSKVDRSASYAARWVAKSIVHAGLADRCLVQLSYAIGVTKPLSVFVDTYGTGKKDDKEIVDIINKNFDLSPGGIIRELDLLRPIYAQTAAYGHFGRTDVELPWEKPKKLQI</sequence>
<dbReference type="Pfam" id="PF02773">
    <property type="entry name" value="S-AdoMet_synt_C"/>
    <property type="match status" value="1"/>
</dbReference>
<dbReference type="InterPro" id="IPR022636">
    <property type="entry name" value="S-AdoMet_synthetase_sfam"/>
</dbReference>
<organism evidence="15 16">
    <name type="scientific">Tritrichomonas musculus</name>
    <dbReference type="NCBI Taxonomy" id="1915356"/>
    <lineage>
        <taxon>Eukaryota</taxon>
        <taxon>Metamonada</taxon>
        <taxon>Parabasalia</taxon>
        <taxon>Tritrichomonadida</taxon>
        <taxon>Tritrichomonadidae</taxon>
        <taxon>Tritrichomonas</taxon>
    </lineage>
</organism>
<dbReference type="InterPro" id="IPR022630">
    <property type="entry name" value="S-AdoMet_synt_C"/>
</dbReference>
<evidence type="ECO:0000256" key="3">
    <source>
        <dbReference type="ARBA" id="ARBA00022563"/>
    </source>
</evidence>
<evidence type="ECO:0000256" key="6">
    <source>
        <dbReference type="ARBA" id="ARBA00022741"/>
    </source>
</evidence>
<feature type="domain" description="S-adenosylmethionine synthetase C-terminal" evidence="14">
    <location>
        <begin position="239"/>
        <end position="378"/>
    </location>
</feature>
<evidence type="ECO:0000259" key="12">
    <source>
        <dbReference type="Pfam" id="PF00438"/>
    </source>
</evidence>
<dbReference type="NCBIfam" id="TIGR01034">
    <property type="entry name" value="metK"/>
    <property type="match status" value="1"/>
</dbReference>